<organism evidence="2 3">
    <name type="scientific">Colletotrichum godetiae</name>
    <dbReference type="NCBI Taxonomy" id="1209918"/>
    <lineage>
        <taxon>Eukaryota</taxon>
        <taxon>Fungi</taxon>
        <taxon>Dikarya</taxon>
        <taxon>Ascomycota</taxon>
        <taxon>Pezizomycotina</taxon>
        <taxon>Sordariomycetes</taxon>
        <taxon>Hypocreomycetidae</taxon>
        <taxon>Glomerellales</taxon>
        <taxon>Glomerellaceae</taxon>
        <taxon>Colletotrichum</taxon>
        <taxon>Colletotrichum acutatum species complex</taxon>
    </lineage>
</organism>
<reference evidence="2" key="1">
    <citation type="submission" date="2021-06" db="EMBL/GenBank/DDBJ databases">
        <title>Comparative genomics, transcriptomics and evolutionary studies reveal genomic signatures of adaptation to plant cell wall in hemibiotrophic fungi.</title>
        <authorList>
            <consortium name="DOE Joint Genome Institute"/>
            <person name="Baroncelli R."/>
            <person name="Diaz J.F."/>
            <person name="Benocci T."/>
            <person name="Peng M."/>
            <person name="Battaglia E."/>
            <person name="Haridas S."/>
            <person name="Andreopoulos W."/>
            <person name="Labutti K."/>
            <person name="Pangilinan J."/>
            <person name="Floch G.L."/>
            <person name="Makela M.R."/>
            <person name="Henrissat B."/>
            <person name="Grigoriev I.V."/>
            <person name="Crouch J.A."/>
            <person name="De Vries R.P."/>
            <person name="Sukno S.A."/>
            <person name="Thon M.R."/>
        </authorList>
    </citation>
    <scope>NUCLEOTIDE SEQUENCE</scope>
    <source>
        <strain evidence="2">CBS 193.32</strain>
    </source>
</reference>
<dbReference type="RefSeq" id="XP_060426120.1">
    <property type="nucleotide sequence ID" value="XM_060566467.1"/>
</dbReference>
<sequence length="261" mass="29047">MDAKVLSPHHWGPQRRIDPVQSASPSDYSLPIHPAQHCRQPVLRQRLPPASTSILVAQSAWYIRAADCSRLRTHSTSNLLTSPHSTTLPRYPRRIGIYSWSSLPSDRVLALFSCHGPWPTAFLSVDGLVGASLRVPVQSRLTPVKSGSCSRFRPLPLFQSLFHWTPTFSYICDVHPHSLRHSGLLSSLDRSMNSRLRAAGTDGRSYTVQGTEPGQAVRKFCVFERQISAAGYDSARCLLHCRQQAAAPYIRCHPQSLSSGW</sequence>
<accession>A0AAJ0ADY0</accession>
<dbReference type="EMBL" id="JAHMHR010000041">
    <property type="protein sequence ID" value="KAK1672117.1"/>
    <property type="molecule type" value="Genomic_DNA"/>
</dbReference>
<name>A0AAJ0ADY0_9PEZI</name>
<evidence type="ECO:0000313" key="2">
    <source>
        <dbReference type="EMBL" id="KAK1672117.1"/>
    </source>
</evidence>
<comment type="caution">
    <text evidence="2">The sequence shown here is derived from an EMBL/GenBank/DDBJ whole genome shotgun (WGS) entry which is preliminary data.</text>
</comment>
<keyword evidence="3" id="KW-1185">Reference proteome</keyword>
<evidence type="ECO:0000313" key="3">
    <source>
        <dbReference type="Proteomes" id="UP001224890"/>
    </source>
</evidence>
<protein>
    <submittedName>
        <fullName evidence="2">Uncharacterized protein</fullName>
    </submittedName>
</protein>
<gene>
    <name evidence="2" type="ORF">BDP55DRAFT_279585</name>
</gene>
<dbReference type="GeneID" id="85450993"/>
<dbReference type="Proteomes" id="UP001224890">
    <property type="component" value="Unassembled WGS sequence"/>
</dbReference>
<evidence type="ECO:0000256" key="1">
    <source>
        <dbReference type="SAM" id="MobiDB-lite"/>
    </source>
</evidence>
<feature type="region of interest" description="Disordered" evidence="1">
    <location>
        <begin position="1"/>
        <end position="25"/>
    </location>
</feature>
<dbReference type="AlphaFoldDB" id="A0AAJ0ADY0"/>
<proteinExistence type="predicted"/>